<evidence type="ECO:0000313" key="1">
    <source>
        <dbReference type="EMBL" id="CDW22661.1"/>
    </source>
</evidence>
<organism evidence="1">
    <name type="scientific">Lepeophtheirus salmonis</name>
    <name type="common">Salmon louse</name>
    <name type="synonym">Caligus salmonis</name>
    <dbReference type="NCBI Taxonomy" id="72036"/>
    <lineage>
        <taxon>Eukaryota</taxon>
        <taxon>Metazoa</taxon>
        <taxon>Ecdysozoa</taxon>
        <taxon>Arthropoda</taxon>
        <taxon>Crustacea</taxon>
        <taxon>Multicrustacea</taxon>
        <taxon>Hexanauplia</taxon>
        <taxon>Copepoda</taxon>
        <taxon>Siphonostomatoida</taxon>
        <taxon>Caligidae</taxon>
        <taxon>Lepeophtheirus</taxon>
    </lineage>
</organism>
<dbReference type="AlphaFoldDB" id="A0A0K2TB14"/>
<protein>
    <submittedName>
        <fullName evidence="1">Uncharacterized protein</fullName>
    </submittedName>
</protein>
<accession>A0A0K2TB14</accession>
<proteinExistence type="predicted"/>
<name>A0A0K2TB14_LEPSM</name>
<sequence>YVRITDEYFRLKERSKKIYSNIPVFIFYSNFNINLGTVTDFDVSSS</sequence>
<feature type="non-terminal residue" evidence="1">
    <location>
        <position position="1"/>
    </location>
</feature>
<dbReference type="EMBL" id="HACA01005300">
    <property type="protein sequence ID" value="CDW22661.1"/>
    <property type="molecule type" value="Transcribed_RNA"/>
</dbReference>
<reference evidence="1" key="1">
    <citation type="submission" date="2014-05" db="EMBL/GenBank/DDBJ databases">
        <authorList>
            <person name="Chronopoulou M."/>
        </authorList>
    </citation>
    <scope>NUCLEOTIDE SEQUENCE</scope>
    <source>
        <tissue evidence="1">Whole organism</tissue>
    </source>
</reference>